<dbReference type="AlphaFoldDB" id="E4ZYR3"/>
<gene>
    <name evidence="1" type="ORF">LEMA_uP108540.1</name>
</gene>
<dbReference type="InParanoid" id="E4ZYR3"/>
<keyword evidence="2" id="KW-1185">Reference proteome</keyword>
<proteinExistence type="predicted"/>
<evidence type="ECO:0000313" key="2">
    <source>
        <dbReference type="Proteomes" id="UP000002668"/>
    </source>
</evidence>
<organism evidence="2">
    <name type="scientific">Leptosphaeria maculans (strain JN3 / isolate v23.1.3 / race Av1-4-5-6-7-8)</name>
    <name type="common">Blackleg fungus</name>
    <name type="synonym">Phoma lingam</name>
    <dbReference type="NCBI Taxonomy" id="985895"/>
    <lineage>
        <taxon>Eukaryota</taxon>
        <taxon>Fungi</taxon>
        <taxon>Dikarya</taxon>
        <taxon>Ascomycota</taxon>
        <taxon>Pezizomycotina</taxon>
        <taxon>Dothideomycetes</taxon>
        <taxon>Pleosporomycetidae</taxon>
        <taxon>Pleosporales</taxon>
        <taxon>Pleosporineae</taxon>
        <taxon>Leptosphaeriaceae</taxon>
        <taxon>Plenodomus</taxon>
        <taxon>Plenodomus lingam/Leptosphaeria maculans species complex</taxon>
    </lineage>
</organism>
<name>E4ZYR3_LEPMJ</name>
<dbReference type="HOGENOM" id="CLU_3125357_0_0_1"/>
<sequence>MAGYVAQEDDRGQYGLRGQMCGWLQANKQAIAHGMAFSWERRQCEAKQRC</sequence>
<dbReference type="Proteomes" id="UP000002668">
    <property type="component" value="Genome"/>
</dbReference>
<evidence type="ECO:0000313" key="1">
    <source>
        <dbReference type="EMBL" id="CBX96589.1"/>
    </source>
</evidence>
<dbReference type="EMBL" id="FP929129">
    <property type="protein sequence ID" value="CBX96589.1"/>
    <property type="molecule type" value="Genomic_DNA"/>
</dbReference>
<dbReference type="VEuPathDB" id="FungiDB:LEMA_uP108540.1"/>
<protein>
    <submittedName>
        <fullName evidence="1">Predicted protein</fullName>
    </submittedName>
</protein>
<accession>E4ZYR3</accession>
<reference evidence="2" key="1">
    <citation type="journal article" date="2011" name="Nat. Commun.">
        <title>Effector diversification within compartments of the Leptosphaeria maculans genome affected by Repeat-Induced Point mutations.</title>
        <authorList>
            <person name="Rouxel T."/>
            <person name="Grandaubert J."/>
            <person name="Hane J.K."/>
            <person name="Hoede C."/>
            <person name="van de Wouw A.P."/>
            <person name="Couloux A."/>
            <person name="Dominguez V."/>
            <person name="Anthouard V."/>
            <person name="Bally P."/>
            <person name="Bourras S."/>
            <person name="Cozijnsen A.J."/>
            <person name="Ciuffetti L.M."/>
            <person name="Degrave A."/>
            <person name="Dilmaghani A."/>
            <person name="Duret L."/>
            <person name="Fudal I."/>
            <person name="Goodwin S.B."/>
            <person name="Gout L."/>
            <person name="Glaser N."/>
            <person name="Linglin J."/>
            <person name="Kema G.H.J."/>
            <person name="Lapalu N."/>
            <person name="Lawrence C.B."/>
            <person name="May K."/>
            <person name="Meyer M."/>
            <person name="Ollivier B."/>
            <person name="Poulain J."/>
            <person name="Schoch C.L."/>
            <person name="Simon A."/>
            <person name="Spatafora J.W."/>
            <person name="Stachowiak A."/>
            <person name="Turgeon B.G."/>
            <person name="Tyler B.M."/>
            <person name="Vincent D."/>
            <person name="Weissenbach J."/>
            <person name="Amselem J."/>
            <person name="Quesneville H."/>
            <person name="Oliver R.P."/>
            <person name="Wincker P."/>
            <person name="Balesdent M.-H."/>
            <person name="Howlett B.J."/>
        </authorList>
    </citation>
    <scope>NUCLEOTIDE SEQUENCE [LARGE SCALE GENOMIC DNA]</scope>
    <source>
        <strain evidence="2">JN3 / isolate v23.1.3 / race Av1-4-5-6-7-8</strain>
    </source>
</reference>